<dbReference type="NCBIfam" id="TIGR00043">
    <property type="entry name" value="rRNA maturation RNase YbeY"/>
    <property type="match status" value="1"/>
</dbReference>
<dbReference type="HAMAP" id="MF_00009">
    <property type="entry name" value="Endoribonucl_YbeY"/>
    <property type="match status" value="1"/>
</dbReference>
<keyword evidence="7" id="KW-0963">Cytoplasm</keyword>
<evidence type="ECO:0000313" key="9">
    <source>
        <dbReference type="EMBL" id="ATB48997.1"/>
    </source>
</evidence>
<accession>A0A250JZS0</accession>
<dbReference type="GO" id="GO:0008270">
    <property type="term" value="F:zinc ion binding"/>
    <property type="evidence" value="ECO:0007669"/>
    <property type="project" value="UniProtKB-UniRule"/>
</dbReference>
<dbReference type="Pfam" id="PF02130">
    <property type="entry name" value="YbeY"/>
    <property type="match status" value="1"/>
</dbReference>
<keyword evidence="10" id="KW-1185">Reference proteome</keyword>
<dbReference type="InterPro" id="IPR011051">
    <property type="entry name" value="RmlC_Cupin_sf"/>
</dbReference>
<dbReference type="Proteomes" id="UP000217343">
    <property type="component" value="Chromosome"/>
</dbReference>
<sequence>MSGARKGTGVRLRKGKLIPRDDGKRIEEFVGAATTSTDSASVARMLAPPGWSEPAQRPEFDEVVIVLTGELTIVVEGRRERVAAGEVGLVPRGKRVVYRNDGQGACDYWSVCAPAFRPELAHMEAPKPRVQENHVTIQVAHGQGRDFARLLTSWARDYLRQLELAGVELSLSLVDDRAIRRLNRTWRQKDKATDVLSFPAGELPKGTPGPRPLGDVVISLDTAKRQAKEYGRTLESEMARYLAHGLLHLLGHDHERPRDAKRMAALEEQLLGERGMVADSLQVDARARRARSLM</sequence>
<dbReference type="Gene3D" id="2.60.120.10">
    <property type="entry name" value="Jelly Rolls"/>
    <property type="match status" value="1"/>
</dbReference>
<dbReference type="InterPro" id="IPR020549">
    <property type="entry name" value="YbeY_CS"/>
</dbReference>
<comment type="cofactor">
    <cofactor evidence="7">
        <name>Zn(2+)</name>
        <dbReference type="ChEBI" id="CHEBI:29105"/>
    </cofactor>
    <text evidence="7">Binds 1 zinc ion.</text>
</comment>
<keyword evidence="2 7" id="KW-0540">Nuclease</keyword>
<proteinExistence type="inferred from homology"/>
<evidence type="ECO:0000259" key="8">
    <source>
        <dbReference type="Pfam" id="PF07883"/>
    </source>
</evidence>
<evidence type="ECO:0000256" key="4">
    <source>
        <dbReference type="ARBA" id="ARBA00022759"/>
    </source>
</evidence>
<keyword evidence="5 7" id="KW-0378">Hydrolase</keyword>
<dbReference type="GO" id="GO:0005737">
    <property type="term" value="C:cytoplasm"/>
    <property type="evidence" value="ECO:0007669"/>
    <property type="project" value="UniProtKB-SubCell"/>
</dbReference>
<dbReference type="InterPro" id="IPR002036">
    <property type="entry name" value="YbeY"/>
</dbReference>
<dbReference type="GO" id="GO:0006364">
    <property type="term" value="P:rRNA processing"/>
    <property type="evidence" value="ECO:0007669"/>
    <property type="project" value="UniProtKB-UniRule"/>
</dbReference>
<evidence type="ECO:0000256" key="6">
    <source>
        <dbReference type="ARBA" id="ARBA00022833"/>
    </source>
</evidence>
<evidence type="ECO:0000256" key="1">
    <source>
        <dbReference type="ARBA" id="ARBA00010875"/>
    </source>
</evidence>
<keyword evidence="3 7" id="KW-0479">Metal-binding</keyword>
<dbReference type="SUPFAM" id="SSF55486">
    <property type="entry name" value="Metalloproteases ('zincins'), catalytic domain"/>
    <property type="match status" value="1"/>
</dbReference>
<keyword evidence="4 7" id="KW-0255">Endonuclease</keyword>
<feature type="domain" description="Cupin type-2" evidence="8">
    <location>
        <begin position="45"/>
        <end position="109"/>
    </location>
</feature>
<dbReference type="EMBL" id="CP022203">
    <property type="protein sequence ID" value="ATB48997.1"/>
    <property type="molecule type" value="Genomic_DNA"/>
</dbReference>
<dbReference type="InterPro" id="IPR023091">
    <property type="entry name" value="MetalPrtase_cat_dom_sf_prd"/>
</dbReference>
<comment type="similarity">
    <text evidence="1 7">Belongs to the endoribonuclease YbeY family.</text>
</comment>
<evidence type="ECO:0000313" key="10">
    <source>
        <dbReference type="Proteomes" id="UP000217343"/>
    </source>
</evidence>
<keyword evidence="7" id="KW-0698">rRNA processing</keyword>
<evidence type="ECO:0000256" key="3">
    <source>
        <dbReference type="ARBA" id="ARBA00022723"/>
    </source>
</evidence>
<dbReference type="PANTHER" id="PTHR46986">
    <property type="entry name" value="ENDORIBONUCLEASE YBEY, CHLOROPLASTIC"/>
    <property type="match status" value="1"/>
</dbReference>
<dbReference type="GO" id="GO:0004222">
    <property type="term" value="F:metalloendopeptidase activity"/>
    <property type="evidence" value="ECO:0007669"/>
    <property type="project" value="InterPro"/>
</dbReference>
<evidence type="ECO:0000256" key="7">
    <source>
        <dbReference type="HAMAP-Rule" id="MF_00009"/>
    </source>
</evidence>
<dbReference type="InterPro" id="IPR013096">
    <property type="entry name" value="Cupin_2"/>
</dbReference>
<feature type="binding site" evidence="7">
    <location>
        <position position="244"/>
    </location>
    <ligand>
        <name>Zn(2+)</name>
        <dbReference type="ChEBI" id="CHEBI:29105"/>
        <note>catalytic</note>
    </ligand>
</feature>
<dbReference type="Pfam" id="PF07883">
    <property type="entry name" value="Cupin_2"/>
    <property type="match status" value="1"/>
</dbReference>
<protein>
    <recommendedName>
        <fullName evidence="7">Endoribonuclease YbeY</fullName>
        <ecNumber evidence="7">3.1.-.-</ecNumber>
    </recommendedName>
</protein>
<dbReference type="PROSITE" id="PS01306">
    <property type="entry name" value="UPF0054"/>
    <property type="match status" value="1"/>
</dbReference>
<keyword evidence="6 7" id="KW-0862">Zinc</keyword>
<dbReference type="AlphaFoldDB" id="A0A250JZS0"/>
<dbReference type="KEGG" id="mmas:MYMAC_004634"/>
<comment type="function">
    <text evidence="7">Single strand-specific metallo-endoribonuclease involved in late-stage 70S ribosome quality control and in maturation of the 3' terminus of the 16S rRNA.</text>
</comment>
<name>A0A250JZS0_9BACT</name>
<dbReference type="RefSeq" id="WP_204816914.1">
    <property type="nucleotide sequence ID" value="NZ_CP022203.1"/>
</dbReference>
<evidence type="ECO:0000256" key="2">
    <source>
        <dbReference type="ARBA" id="ARBA00022722"/>
    </source>
</evidence>
<dbReference type="Gene3D" id="3.40.390.30">
    <property type="entry name" value="Metalloproteases ('zincins'), catalytic domain"/>
    <property type="match status" value="1"/>
</dbReference>
<dbReference type="SUPFAM" id="SSF51182">
    <property type="entry name" value="RmlC-like cupins"/>
    <property type="match status" value="1"/>
</dbReference>
<dbReference type="InterPro" id="IPR014710">
    <property type="entry name" value="RmlC-like_jellyroll"/>
</dbReference>
<gene>
    <name evidence="7" type="primary">ybeY</name>
    <name evidence="9" type="ORF">MYMAC_004634</name>
</gene>
<dbReference type="PANTHER" id="PTHR46986:SF1">
    <property type="entry name" value="ENDORIBONUCLEASE YBEY, CHLOROPLASTIC"/>
    <property type="match status" value="1"/>
</dbReference>
<organism evidence="9 10">
    <name type="scientific">Corallococcus macrosporus DSM 14697</name>
    <dbReference type="NCBI Taxonomy" id="1189310"/>
    <lineage>
        <taxon>Bacteria</taxon>
        <taxon>Pseudomonadati</taxon>
        <taxon>Myxococcota</taxon>
        <taxon>Myxococcia</taxon>
        <taxon>Myxococcales</taxon>
        <taxon>Cystobacterineae</taxon>
        <taxon>Myxococcaceae</taxon>
        <taxon>Corallococcus</taxon>
    </lineage>
</organism>
<evidence type="ECO:0000256" key="5">
    <source>
        <dbReference type="ARBA" id="ARBA00022801"/>
    </source>
</evidence>
<comment type="subcellular location">
    <subcellularLocation>
        <location evidence="7">Cytoplasm</location>
    </subcellularLocation>
</comment>
<dbReference type="EC" id="3.1.-.-" evidence="7"/>
<dbReference type="GO" id="GO:0004521">
    <property type="term" value="F:RNA endonuclease activity"/>
    <property type="evidence" value="ECO:0007669"/>
    <property type="project" value="UniProtKB-UniRule"/>
</dbReference>
<feature type="binding site" evidence="7">
    <location>
        <position position="254"/>
    </location>
    <ligand>
        <name>Zn(2+)</name>
        <dbReference type="ChEBI" id="CHEBI:29105"/>
        <note>catalytic</note>
    </ligand>
</feature>
<reference evidence="9 10" key="1">
    <citation type="submission" date="2017-06" db="EMBL/GenBank/DDBJ databases">
        <title>Sequencing and comparative analysis of myxobacterial genomes.</title>
        <authorList>
            <person name="Rupp O."/>
            <person name="Goesmann A."/>
            <person name="Sogaard-Andersen L."/>
        </authorList>
    </citation>
    <scope>NUCLEOTIDE SEQUENCE [LARGE SCALE GENOMIC DNA]</scope>
    <source>
        <strain evidence="9 10">DSM 14697</strain>
    </source>
</reference>
<feature type="binding site" evidence="7">
    <location>
        <position position="248"/>
    </location>
    <ligand>
        <name>Zn(2+)</name>
        <dbReference type="ChEBI" id="CHEBI:29105"/>
        <note>catalytic</note>
    </ligand>
</feature>
<keyword evidence="7" id="KW-0690">Ribosome biogenesis</keyword>